<dbReference type="AlphaFoldDB" id="A0A811VFX5"/>
<name>A0A811VFX5_CERCA</name>
<accession>A0A811VFX5</accession>
<dbReference type="Proteomes" id="UP000606786">
    <property type="component" value="Unassembled WGS sequence"/>
</dbReference>
<dbReference type="EMBL" id="CAJHJT010000056">
    <property type="protein sequence ID" value="CAD7013951.1"/>
    <property type="molecule type" value="Genomic_DNA"/>
</dbReference>
<proteinExistence type="predicted"/>
<evidence type="ECO:0000313" key="2">
    <source>
        <dbReference type="Proteomes" id="UP000606786"/>
    </source>
</evidence>
<protein>
    <submittedName>
        <fullName evidence="1">(Mediterranean fruit fly) hypothetical protein</fullName>
    </submittedName>
</protein>
<sequence>MTPIECEFQCNGLKRSRSFNGLLNFSVILQTHPFVGWAEGSSAFVRKLTFSDEFTTYLVKYVNKQCCLVKGFENAHVFGAACGPTRFFIENKERELLLPAKADRVMLRILARKNH</sequence>
<gene>
    <name evidence="1" type="ORF">CCAP1982_LOCUS21960</name>
</gene>
<organism evidence="1 2">
    <name type="scientific">Ceratitis capitata</name>
    <name type="common">Mediterranean fruit fly</name>
    <name type="synonym">Tephritis capitata</name>
    <dbReference type="NCBI Taxonomy" id="7213"/>
    <lineage>
        <taxon>Eukaryota</taxon>
        <taxon>Metazoa</taxon>
        <taxon>Ecdysozoa</taxon>
        <taxon>Arthropoda</taxon>
        <taxon>Hexapoda</taxon>
        <taxon>Insecta</taxon>
        <taxon>Pterygota</taxon>
        <taxon>Neoptera</taxon>
        <taxon>Endopterygota</taxon>
        <taxon>Diptera</taxon>
        <taxon>Brachycera</taxon>
        <taxon>Muscomorpha</taxon>
        <taxon>Tephritoidea</taxon>
        <taxon>Tephritidae</taxon>
        <taxon>Ceratitis</taxon>
        <taxon>Ceratitis</taxon>
    </lineage>
</organism>
<evidence type="ECO:0000313" key="1">
    <source>
        <dbReference type="EMBL" id="CAD7013951.1"/>
    </source>
</evidence>
<comment type="caution">
    <text evidence="1">The sequence shown here is derived from an EMBL/GenBank/DDBJ whole genome shotgun (WGS) entry which is preliminary data.</text>
</comment>
<keyword evidence="2" id="KW-1185">Reference proteome</keyword>
<reference evidence="1" key="1">
    <citation type="submission" date="2020-11" db="EMBL/GenBank/DDBJ databases">
        <authorList>
            <person name="Whitehead M."/>
        </authorList>
    </citation>
    <scope>NUCLEOTIDE SEQUENCE</scope>
    <source>
        <strain evidence="1">EGII</strain>
    </source>
</reference>